<reference evidence="2 4" key="2">
    <citation type="submission" date="2013-03" db="EMBL/GenBank/DDBJ databases">
        <title>The Genome Sequence of Enterococcus avium ATCC_14025 (PacBio/Illumina hybrid assembly).</title>
        <authorList>
            <consortium name="The Broad Institute Genomics Platform"/>
            <consortium name="The Broad Institute Genome Sequencing Center for Infectious Disease"/>
            <person name="Earl A."/>
            <person name="Russ C."/>
            <person name="Gilmore M."/>
            <person name="Surin D."/>
            <person name="Walker B."/>
            <person name="Young S."/>
            <person name="Zeng Q."/>
            <person name="Gargeya S."/>
            <person name="Fitzgerald M."/>
            <person name="Haas B."/>
            <person name="Abouelleil A."/>
            <person name="Allen A.W."/>
            <person name="Alvarado L."/>
            <person name="Arachchi H.M."/>
            <person name="Berlin A.M."/>
            <person name="Chapman S.B."/>
            <person name="Gainer-Dewar J."/>
            <person name="Goldberg J."/>
            <person name="Griggs A."/>
            <person name="Gujja S."/>
            <person name="Hansen M."/>
            <person name="Howarth C."/>
            <person name="Imamovic A."/>
            <person name="Ireland A."/>
            <person name="Larimer J."/>
            <person name="McCowan C."/>
            <person name="Murphy C."/>
            <person name="Pearson M."/>
            <person name="Poon T.W."/>
            <person name="Priest M."/>
            <person name="Roberts A."/>
            <person name="Saif S."/>
            <person name="Shea T."/>
            <person name="Sisk P."/>
            <person name="Sykes S."/>
            <person name="Wortman J."/>
            <person name="Nusbaum C."/>
            <person name="Birren B."/>
        </authorList>
    </citation>
    <scope>NUCLEOTIDE SEQUENCE [LARGE SCALE GENOMIC DNA]</scope>
    <source>
        <strain evidence="2 4">ATCC 14025</strain>
    </source>
</reference>
<keyword evidence="3" id="KW-1185">Reference proteome</keyword>
<organism evidence="2 4">
    <name type="scientific">Enterococcus avium ATCC 14025</name>
    <dbReference type="NCBI Taxonomy" id="1140002"/>
    <lineage>
        <taxon>Bacteria</taxon>
        <taxon>Bacillati</taxon>
        <taxon>Bacillota</taxon>
        <taxon>Bacilli</taxon>
        <taxon>Lactobacillales</taxon>
        <taxon>Enterococcaceae</taxon>
        <taxon>Enterococcus</taxon>
    </lineage>
</organism>
<comment type="caution">
    <text evidence="2">The sequence shown here is derived from an EMBL/GenBank/DDBJ whole genome shotgun (WGS) entry which is preliminary data.</text>
</comment>
<protein>
    <submittedName>
        <fullName evidence="2">Uncharacterized protein</fullName>
    </submittedName>
</protein>
<dbReference type="AlphaFoldDB" id="A0AAV3IXM5"/>
<accession>A0AAV3IXM5</accession>
<proteinExistence type="predicted"/>
<dbReference type="EMBL" id="AHYV01000044">
    <property type="protein sequence ID" value="EOT39409.1"/>
    <property type="molecule type" value="Genomic_DNA"/>
</dbReference>
<evidence type="ECO:0000313" key="4">
    <source>
        <dbReference type="Proteomes" id="UP000014107"/>
    </source>
</evidence>
<dbReference type="EMBL" id="ASWL01000005">
    <property type="protein sequence ID" value="EOU19827.1"/>
    <property type="molecule type" value="Genomic_DNA"/>
</dbReference>
<dbReference type="Proteomes" id="UP000014107">
    <property type="component" value="Unassembled WGS sequence"/>
</dbReference>
<evidence type="ECO:0000313" key="3">
    <source>
        <dbReference type="Proteomes" id="UP000014104"/>
    </source>
</evidence>
<evidence type="ECO:0000313" key="2">
    <source>
        <dbReference type="EMBL" id="EOU19827.1"/>
    </source>
</evidence>
<dbReference type="Proteomes" id="UP000014104">
    <property type="component" value="Unassembled WGS sequence"/>
</dbReference>
<reference evidence="1 3" key="1">
    <citation type="submission" date="2013-03" db="EMBL/GenBank/DDBJ databases">
        <title>The Genome Sequence of Enterococcus avium ATCC_14025 (Illumina only assembly).</title>
        <authorList>
            <consortium name="The Broad Institute Genomics Platform"/>
            <consortium name="The Broad Institute Genome Sequencing Center for Infectious Disease"/>
            <person name="Earl A."/>
            <person name="Russ C."/>
            <person name="Gilmore M."/>
            <person name="Surin D."/>
            <person name="Walker B."/>
            <person name="Young S."/>
            <person name="Zeng Q."/>
            <person name="Gargeya S."/>
            <person name="Fitzgerald M."/>
            <person name="Haas B."/>
            <person name="Abouelleil A."/>
            <person name="Allen A.W."/>
            <person name="Alvarado L."/>
            <person name="Arachchi H.M."/>
            <person name="Berlin A.M."/>
            <person name="Chapman S.B."/>
            <person name="Gainer-Dewar J."/>
            <person name="Goldberg J."/>
            <person name="Griggs A."/>
            <person name="Gujja S."/>
            <person name="Hansen M."/>
            <person name="Howarth C."/>
            <person name="Imamovic A."/>
            <person name="Ireland A."/>
            <person name="Larimer J."/>
            <person name="McCowan C."/>
            <person name="Murphy C."/>
            <person name="Pearson M."/>
            <person name="Poon T.W."/>
            <person name="Priest M."/>
            <person name="Roberts A."/>
            <person name="Saif S."/>
            <person name="Shea T."/>
            <person name="Sisk P."/>
            <person name="Sykes S."/>
            <person name="Wortman J."/>
            <person name="Nusbaum C."/>
            <person name="Birren B."/>
        </authorList>
    </citation>
    <scope>NUCLEOTIDE SEQUENCE [LARGE SCALE GENOMIC DNA]</scope>
    <source>
        <strain evidence="1 3">ATCC 14025</strain>
    </source>
</reference>
<gene>
    <name evidence="2" type="ORF">I570_03109</name>
    <name evidence="1" type="ORF">OMU_04143</name>
</gene>
<evidence type="ECO:0000313" key="1">
    <source>
        <dbReference type="EMBL" id="EOT39409.1"/>
    </source>
</evidence>
<name>A0AAV3IXM5_ENTAV</name>
<sequence>MLIFRVDTGEAGIIERIDKNPGCFRIIPYFINRLKKSVL</sequence>